<feature type="chain" id="PRO_5047219641" evidence="5">
    <location>
        <begin position="22"/>
        <end position="503"/>
    </location>
</feature>
<accession>A0ABU4HTQ6</accession>
<dbReference type="InterPro" id="IPR045087">
    <property type="entry name" value="Cu-oxidase_fam"/>
</dbReference>
<dbReference type="PANTHER" id="PTHR11709">
    <property type="entry name" value="MULTI-COPPER OXIDASE"/>
    <property type="match status" value="1"/>
</dbReference>
<dbReference type="Pfam" id="PF00394">
    <property type="entry name" value="Cu-oxidase"/>
    <property type="match status" value="1"/>
</dbReference>
<keyword evidence="2" id="KW-0560">Oxidoreductase</keyword>
<dbReference type="InterPro" id="IPR001117">
    <property type="entry name" value="Cu-oxidase_2nd"/>
</dbReference>
<evidence type="ECO:0000256" key="2">
    <source>
        <dbReference type="ARBA" id="ARBA00023002"/>
    </source>
</evidence>
<evidence type="ECO:0000259" key="7">
    <source>
        <dbReference type="Pfam" id="PF07731"/>
    </source>
</evidence>
<dbReference type="Proteomes" id="UP001284601">
    <property type="component" value="Unassembled WGS sequence"/>
</dbReference>
<dbReference type="InterPro" id="IPR011706">
    <property type="entry name" value="Cu-oxidase_C"/>
</dbReference>
<evidence type="ECO:0000256" key="3">
    <source>
        <dbReference type="ARBA" id="ARBA00023008"/>
    </source>
</evidence>
<dbReference type="InterPro" id="IPR033138">
    <property type="entry name" value="Cu_oxidase_CS"/>
</dbReference>
<feature type="domain" description="Plastocyanin-like" evidence="7">
    <location>
        <begin position="376"/>
        <end position="481"/>
    </location>
</feature>
<reference evidence="9 10" key="2">
    <citation type="submission" date="2023-10" db="EMBL/GenBank/DDBJ databases">
        <authorList>
            <person name="Han X.F."/>
        </authorList>
    </citation>
    <scope>NUCLEOTIDE SEQUENCE [LARGE SCALE GENOMIC DNA]</scope>
    <source>
        <strain evidence="9 10">KCTC 39840</strain>
    </source>
</reference>
<dbReference type="Pfam" id="PF07731">
    <property type="entry name" value="Cu-oxidase_2"/>
    <property type="match status" value="1"/>
</dbReference>
<dbReference type="PANTHER" id="PTHR11709:SF394">
    <property type="entry name" value="FI03373P-RELATED"/>
    <property type="match status" value="1"/>
</dbReference>
<evidence type="ECO:0000256" key="4">
    <source>
        <dbReference type="SAM" id="MobiDB-lite"/>
    </source>
</evidence>
<name>A0ABU4HTQ6_9ACTN</name>
<comment type="caution">
    <text evidence="9">The sequence shown here is derived from an EMBL/GenBank/DDBJ whole genome shotgun (WGS) entry which is preliminary data.</text>
</comment>
<dbReference type="PROSITE" id="PS00080">
    <property type="entry name" value="MULTICOPPER_OXIDASE2"/>
    <property type="match status" value="1"/>
</dbReference>
<feature type="signal peptide" evidence="5">
    <location>
        <begin position="1"/>
        <end position="21"/>
    </location>
</feature>
<evidence type="ECO:0000256" key="1">
    <source>
        <dbReference type="ARBA" id="ARBA00022723"/>
    </source>
</evidence>
<reference evidence="10" key="1">
    <citation type="submission" date="2023-07" db="EMBL/GenBank/DDBJ databases">
        <title>Conexibacter stalactiti sp. nov., isolated from stalactites in a lava cave and emended description of the genus Conexibacter.</title>
        <authorList>
            <person name="Lee S.D."/>
        </authorList>
    </citation>
    <scope>NUCLEOTIDE SEQUENCE [LARGE SCALE GENOMIC DNA]</scope>
    <source>
        <strain evidence="10">KCTC 39840</strain>
    </source>
</reference>
<evidence type="ECO:0000256" key="5">
    <source>
        <dbReference type="SAM" id="SignalP"/>
    </source>
</evidence>
<feature type="region of interest" description="Disordered" evidence="4">
    <location>
        <begin position="332"/>
        <end position="354"/>
    </location>
</feature>
<dbReference type="RefSeq" id="WP_318598554.1">
    <property type="nucleotide sequence ID" value="NZ_JAWSTH010000049.1"/>
</dbReference>
<evidence type="ECO:0000259" key="6">
    <source>
        <dbReference type="Pfam" id="PF00394"/>
    </source>
</evidence>
<dbReference type="Pfam" id="PF07732">
    <property type="entry name" value="Cu-oxidase_3"/>
    <property type="match status" value="1"/>
</dbReference>
<keyword evidence="10" id="KW-1185">Reference proteome</keyword>
<feature type="domain" description="Plastocyanin-like" evidence="6">
    <location>
        <begin position="222"/>
        <end position="314"/>
    </location>
</feature>
<dbReference type="InterPro" id="IPR002355">
    <property type="entry name" value="Cu_oxidase_Cu_BS"/>
</dbReference>
<evidence type="ECO:0000259" key="8">
    <source>
        <dbReference type="Pfam" id="PF07732"/>
    </source>
</evidence>
<feature type="region of interest" description="Disordered" evidence="4">
    <location>
        <begin position="484"/>
        <end position="503"/>
    </location>
</feature>
<proteinExistence type="predicted"/>
<feature type="compositionally biased region" description="Low complexity" evidence="4">
    <location>
        <begin position="33"/>
        <end position="47"/>
    </location>
</feature>
<dbReference type="EMBL" id="JAWSTH010000049">
    <property type="protein sequence ID" value="MDW5596174.1"/>
    <property type="molecule type" value="Genomic_DNA"/>
</dbReference>
<dbReference type="CDD" id="cd13900">
    <property type="entry name" value="CuRO_3_Tth-MCO_like"/>
    <property type="match status" value="1"/>
</dbReference>
<sequence length="503" mass="54796">MRLQPVAAAAALLLAAATAVACGASGEEDSRRAAATTPAPTDWTPRAGLPFSEPVQLHSRGGKLRVELTAERGMVEVSGAPVVAQPFNGRLVGPTLHVRPGETIEATIKNATDEDTNIHWHGLHVRPTGISDNVFRTFRPGQTVRSVVRLPRDHEPGTYWYHVHLHGLTEGQVMGGLSGLLVVEGLKELLPRPLQGIREQQLAVRDLQTTGGVVNDAQQIDPQAPTARLVNGLLRPRMSIAQGETQLWRIGNIGSDLFYNVQLDGHRMTVIAEDGSPVWRVHSADHLVLAPGKRYDVLVRGGKPGSYAFRTLRYDEGFEAQPNVELAQVTVTPSTSSARPPAFPRTLDTPAKPLGRRPIARKRTFVFSFGTGSGFSALINGRQFTPGINNVVPTLNTVEQWTLVNRSNEDHPFHIHVNDFQVMSVNGKPFHATGLQDVVVIPKNGGRVVIRNPFDDFPGHFVFHCHILGHEDAGMMQTVDVVRRGERPTPPPGGGMHAHHDTP</sequence>
<keyword evidence="5" id="KW-0732">Signal</keyword>
<evidence type="ECO:0000313" key="9">
    <source>
        <dbReference type="EMBL" id="MDW5596174.1"/>
    </source>
</evidence>
<keyword evidence="1" id="KW-0479">Metal-binding</keyword>
<organism evidence="9 10">
    <name type="scientific">Conexibacter stalactiti</name>
    <dbReference type="NCBI Taxonomy" id="1940611"/>
    <lineage>
        <taxon>Bacteria</taxon>
        <taxon>Bacillati</taxon>
        <taxon>Actinomycetota</taxon>
        <taxon>Thermoleophilia</taxon>
        <taxon>Solirubrobacterales</taxon>
        <taxon>Conexibacteraceae</taxon>
        <taxon>Conexibacter</taxon>
    </lineage>
</organism>
<dbReference type="PROSITE" id="PS51257">
    <property type="entry name" value="PROKAR_LIPOPROTEIN"/>
    <property type="match status" value="1"/>
</dbReference>
<feature type="region of interest" description="Disordered" evidence="4">
    <location>
        <begin position="26"/>
        <end position="55"/>
    </location>
</feature>
<gene>
    <name evidence="9" type="ORF">R7226_17635</name>
</gene>
<dbReference type="CDD" id="cd13853">
    <property type="entry name" value="CuRO_1_Tth-MCO_like"/>
    <property type="match status" value="1"/>
</dbReference>
<dbReference type="InterPro" id="IPR011707">
    <property type="entry name" value="Cu-oxidase-like_N"/>
</dbReference>
<feature type="domain" description="Plastocyanin-like" evidence="8">
    <location>
        <begin position="83"/>
        <end position="185"/>
    </location>
</feature>
<dbReference type="Gene3D" id="2.60.40.420">
    <property type="entry name" value="Cupredoxins - blue copper proteins"/>
    <property type="match status" value="3"/>
</dbReference>
<dbReference type="InterPro" id="IPR008972">
    <property type="entry name" value="Cupredoxin"/>
</dbReference>
<dbReference type="PROSITE" id="PS00079">
    <property type="entry name" value="MULTICOPPER_OXIDASE1"/>
    <property type="match status" value="1"/>
</dbReference>
<protein>
    <submittedName>
        <fullName evidence="9">Multicopper oxidase family protein</fullName>
    </submittedName>
</protein>
<dbReference type="SUPFAM" id="SSF49503">
    <property type="entry name" value="Cupredoxins"/>
    <property type="match status" value="3"/>
</dbReference>
<evidence type="ECO:0000313" key="10">
    <source>
        <dbReference type="Proteomes" id="UP001284601"/>
    </source>
</evidence>
<keyword evidence="3" id="KW-0186">Copper</keyword>